<keyword evidence="7" id="KW-0865">Zymogen</keyword>
<keyword evidence="6" id="KW-0443">Lipid metabolism</keyword>
<dbReference type="Proteomes" id="UP000029861">
    <property type="component" value="Unassembled WGS sequence"/>
</dbReference>
<dbReference type="Proteomes" id="UP001562457">
    <property type="component" value="Unassembled WGS sequence"/>
</dbReference>
<protein>
    <recommendedName>
        <fullName evidence="3">phosphatidylserine decarboxylase</fullName>
        <ecNumber evidence="3">4.1.1.65</ecNumber>
    </recommendedName>
</protein>
<organism evidence="14 15">
    <name type="scientific">Helicobacter trogontum</name>
    <dbReference type="NCBI Taxonomy" id="50960"/>
    <lineage>
        <taxon>Bacteria</taxon>
        <taxon>Pseudomonadati</taxon>
        <taxon>Campylobacterota</taxon>
        <taxon>Epsilonproteobacteria</taxon>
        <taxon>Campylobacterales</taxon>
        <taxon>Helicobacteraceae</taxon>
        <taxon>Helicobacter</taxon>
    </lineage>
</organism>
<evidence type="ECO:0000256" key="9">
    <source>
        <dbReference type="ARBA" id="ARBA00023239"/>
    </source>
</evidence>
<dbReference type="STRING" id="50960.LS81_06630"/>
<dbReference type="EMBL" id="BAAFHN010000056">
    <property type="protein sequence ID" value="GAB0173735.1"/>
    <property type="molecule type" value="Genomic_DNA"/>
</dbReference>
<evidence type="ECO:0000256" key="2">
    <source>
        <dbReference type="ARBA" id="ARBA00005189"/>
    </source>
</evidence>
<evidence type="ECO:0000256" key="3">
    <source>
        <dbReference type="ARBA" id="ARBA00012243"/>
    </source>
</evidence>
<comment type="pathway">
    <text evidence="12">Phospholipid metabolism; phosphatidylethanolamine biosynthesis.</text>
</comment>
<dbReference type="PANTHER" id="PTHR10067">
    <property type="entry name" value="PHOSPHATIDYLSERINE DECARBOXYLASE"/>
    <property type="match status" value="1"/>
</dbReference>
<dbReference type="PANTHER" id="PTHR10067:SF6">
    <property type="entry name" value="PHOSPHATIDYLSERINE DECARBOXYLASE PROENZYME, MITOCHONDRIAL"/>
    <property type="match status" value="1"/>
</dbReference>
<evidence type="ECO:0000256" key="4">
    <source>
        <dbReference type="ARBA" id="ARBA00022516"/>
    </source>
</evidence>
<dbReference type="AlphaFoldDB" id="A0A4U8TH51"/>
<evidence type="ECO:0000256" key="1">
    <source>
        <dbReference type="ARBA" id="ARBA00001928"/>
    </source>
</evidence>
<evidence type="ECO:0000256" key="6">
    <source>
        <dbReference type="ARBA" id="ARBA00023098"/>
    </source>
</evidence>
<dbReference type="Pfam" id="PF02666">
    <property type="entry name" value="PS_Dcarbxylase"/>
    <property type="match status" value="1"/>
</dbReference>
<comment type="caution">
    <text evidence="14">The sequence shown here is derived from an EMBL/GenBank/DDBJ whole genome shotgun (WGS) entry which is preliminary data.</text>
</comment>
<evidence type="ECO:0000256" key="8">
    <source>
        <dbReference type="ARBA" id="ARBA00023209"/>
    </source>
</evidence>
<evidence type="ECO:0000256" key="5">
    <source>
        <dbReference type="ARBA" id="ARBA00022793"/>
    </source>
</evidence>
<dbReference type="NCBIfam" id="TIGR00163">
    <property type="entry name" value="PS_decarb"/>
    <property type="match status" value="1"/>
</dbReference>
<dbReference type="GO" id="GO:0006646">
    <property type="term" value="P:phosphatidylethanolamine biosynthetic process"/>
    <property type="evidence" value="ECO:0007669"/>
    <property type="project" value="UniProtKB-UniPathway"/>
</dbReference>
<gene>
    <name evidence="13" type="primary">psd</name>
    <name evidence="14" type="ORF">LS80_006085</name>
    <name evidence="13" type="ORF">NHP164001_17560</name>
</gene>
<keyword evidence="4" id="KW-0444">Lipid biosynthesis</keyword>
<dbReference type="GO" id="GO:0004609">
    <property type="term" value="F:phosphatidylserine decarboxylase activity"/>
    <property type="evidence" value="ECO:0007669"/>
    <property type="project" value="UniProtKB-EC"/>
</dbReference>
<dbReference type="NCBIfam" id="NF003038">
    <property type="entry name" value="PRK03934.1"/>
    <property type="match status" value="1"/>
</dbReference>
<keyword evidence="10" id="KW-1208">Phospholipid metabolism</keyword>
<evidence type="ECO:0000313" key="15">
    <source>
        <dbReference type="Proteomes" id="UP000029861"/>
    </source>
</evidence>
<evidence type="ECO:0000313" key="16">
    <source>
        <dbReference type="Proteomes" id="UP001562457"/>
    </source>
</evidence>
<reference evidence="13 16" key="3">
    <citation type="submission" date="2024-06" db="EMBL/GenBank/DDBJ databases">
        <title>Draft genome sequence of Helicobacter trogontum NHP16-4001.</title>
        <authorList>
            <person name="Rimbara E."/>
            <person name="Suzuki M."/>
        </authorList>
    </citation>
    <scope>NUCLEOTIDE SEQUENCE [LARGE SCALE GENOMIC DNA]</scope>
    <source>
        <strain evidence="13 16">NHP16-4001</strain>
    </source>
</reference>
<evidence type="ECO:0000256" key="11">
    <source>
        <dbReference type="ARBA" id="ARBA00023317"/>
    </source>
</evidence>
<dbReference type="InterPro" id="IPR003817">
    <property type="entry name" value="PS_Dcarbxylase"/>
</dbReference>
<reference evidence="14 15" key="1">
    <citation type="journal article" date="2014" name="Genome Announc.">
        <title>Draft genome sequences of eight enterohepatic helicobacter species isolated from both laboratory and wild rodents.</title>
        <authorList>
            <person name="Sheh A."/>
            <person name="Shen Z."/>
            <person name="Fox J.G."/>
        </authorList>
    </citation>
    <scope>NUCLEOTIDE SEQUENCE [LARGE SCALE GENOMIC DNA]</scope>
    <source>
        <strain evidence="14 15">ATCC 49310</strain>
    </source>
</reference>
<keyword evidence="16" id="KW-1185">Reference proteome</keyword>
<evidence type="ECO:0000313" key="14">
    <source>
        <dbReference type="EMBL" id="TLD98097.1"/>
    </source>
</evidence>
<keyword evidence="11" id="KW-0670">Pyruvate</keyword>
<keyword evidence="8" id="KW-0594">Phospholipid biosynthesis</keyword>
<dbReference type="InterPro" id="IPR033177">
    <property type="entry name" value="PSD-B"/>
</dbReference>
<keyword evidence="9 14" id="KW-0456">Lyase</keyword>
<evidence type="ECO:0000256" key="10">
    <source>
        <dbReference type="ARBA" id="ARBA00023264"/>
    </source>
</evidence>
<evidence type="ECO:0000256" key="7">
    <source>
        <dbReference type="ARBA" id="ARBA00023145"/>
    </source>
</evidence>
<reference evidence="14" key="2">
    <citation type="submission" date="2018-04" db="EMBL/GenBank/DDBJ databases">
        <authorList>
            <person name="Sheh A."/>
            <person name="Shen Z."/>
            <person name="Mannion A.J."/>
            <person name="Fox J.G."/>
        </authorList>
    </citation>
    <scope>NUCLEOTIDE SEQUENCE</scope>
    <source>
        <strain evidence="14">ATCC 49310</strain>
    </source>
</reference>
<proteinExistence type="predicted"/>
<dbReference type="EC" id="4.1.1.65" evidence="3"/>
<sequence length="270" mass="31106">MLSTNVISRIFGRFAHTRFPKGMQYAINRFYIDYFKINLDEFESLESYPTLNALFTRNLVKPRILHTTPFNLISPTDSLITESGSITQQSALQIKGKSYRVNDLLGITHDLNRYSFLNLYLSPRDYHHYHAPCDLEILEAKYFTGKLLPVNFASLHKNENLFIQNERVVLKMRCKHNQSIMYYVAVGALNVGKMQFLFDKRIQTNAKYGDCTYTYEKPIVLEAGDEIGFFEMGSTIVLIAQANWKVKSGDVVKMGEQIGTLESHIKESME</sequence>
<evidence type="ECO:0000256" key="12">
    <source>
        <dbReference type="ARBA" id="ARBA00024326"/>
    </source>
</evidence>
<dbReference type="UniPathway" id="UPA00558"/>
<name>A0A4U8TH51_9HELI</name>
<dbReference type="EMBL" id="JRPK02000017">
    <property type="protein sequence ID" value="TLD98097.1"/>
    <property type="molecule type" value="Genomic_DNA"/>
</dbReference>
<keyword evidence="5" id="KW-0210">Decarboxylase</keyword>
<dbReference type="RefSeq" id="WP_034317056.1">
    <property type="nucleotide sequence ID" value="NZ_BAAFHN010000056.1"/>
</dbReference>
<accession>A0A4U8TH51</accession>
<comment type="pathway">
    <text evidence="2">Lipid metabolism.</text>
</comment>
<evidence type="ECO:0000313" key="13">
    <source>
        <dbReference type="EMBL" id="GAB0173735.1"/>
    </source>
</evidence>
<comment type="cofactor">
    <cofactor evidence="1">
        <name>pyruvate</name>
        <dbReference type="ChEBI" id="CHEBI:15361"/>
    </cofactor>
</comment>